<keyword evidence="6 9" id="KW-1133">Transmembrane helix</keyword>
<dbReference type="PANTHER" id="PTHR30574:SF1">
    <property type="entry name" value="SULPHUR TRANSPORT DOMAIN-CONTAINING PROTEIN"/>
    <property type="match status" value="1"/>
</dbReference>
<feature type="transmembrane region" description="Helical" evidence="9">
    <location>
        <begin position="82"/>
        <end position="102"/>
    </location>
</feature>
<evidence type="ECO:0000256" key="7">
    <source>
        <dbReference type="ARBA" id="ARBA00023136"/>
    </source>
</evidence>
<dbReference type="RefSeq" id="WP_181760060.1">
    <property type="nucleotide sequence ID" value="NZ_BMCR01000008.1"/>
</dbReference>
<dbReference type="Pfam" id="PF04143">
    <property type="entry name" value="Sulf_transp"/>
    <property type="match status" value="1"/>
</dbReference>
<evidence type="ECO:0000313" key="11">
    <source>
        <dbReference type="Proteomes" id="UP000559404"/>
    </source>
</evidence>
<sequence length="142" mass="14263">MTEFTPLTSAFGGMLIGLAVVLLMGFLGRIAGISGIVGTLFSSAPASEKSWRAAFLVGMIVAPTVLFLITGAMPTIDVPPTTAMLVIGGVLVGIGVSFGNGCTSGHGVCGMARLSGRSIAATLTFMATTGATVYLLRHVIGG</sequence>
<dbReference type="Proteomes" id="UP000559404">
    <property type="component" value="Unassembled WGS sequence"/>
</dbReference>
<keyword evidence="3" id="KW-1003">Cell membrane</keyword>
<comment type="caution">
    <text evidence="10">The sequence shown here is derived from an EMBL/GenBank/DDBJ whole genome shotgun (WGS) entry which is preliminary data.</text>
</comment>
<evidence type="ECO:0000256" key="1">
    <source>
        <dbReference type="ARBA" id="ARBA00004429"/>
    </source>
</evidence>
<dbReference type="GO" id="GO:0005886">
    <property type="term" value="C:plasma membrane"/>
    <property type="evidence" value="ECO:0007669"/>
    <property type="project" value="UniProtKB-SubCell"/>
</dbReference>
<name>A0A838XMX6_9HYPH</name>
<feature type="transmembrane region" description="Helical" evidence="9">
    <location>
        <begin position="53"/>
        <end position="76"/>
    </location>
</feature>
<accession>A0A838XMX6</accession>
<reference evidence="10 11" key="2">
    <citation type="submission" date="2020-08" db="EMBL/GenBank/DDBJ databases">
        <title>Stappia taiwanensis sp. nov., isolated from a coastal thermal spring.</title>
        <authorList>
            <person name="Kampfer P."/>
        </authorList>
    </citation>
    <scope>NUCLEOTIDE SEQUENCE [LARGE SCALE GENOMIC DNA]</scope>
    <source>
        <strain evidence="10 11">DSM 23284</strain>
    </source>
</reference>
<reference evidence="10 11" key="1">
    <citation type="submission" date="2020-07" db="EMBL/GenBank/DDBJ databases">
        <authorList>
            <person name="Li M."/>
        </authorList>
    </citation>
    <scope>NUCLEOTIDE SEQUENCE [LARGE SCALE GENOMIC DNA]</scope>
    <source>
        <strain evidence="10 11">DSM 23284</strain>
    </source>
</reference>
<keyword evidence="11" id="KW-1185">Reference proteome</keyword>
<evidence type="ECO:0000256" key="6">
    <source>
        <dbReference type="ARBA" id="ARBA00022989"/>
    </source>
</evidence>
<feature type="transmembrane region" description="Helical" evidence="9">
    <location>
        <begin position="12"/>
        <end position="41"/>
    </location>
</feature>
<dbReference type="AlphaFoldDB" id="A0A838XMX6"/>
<keyword evidence="7 9" id="KW-0472">Membrane</keyword>
<evidence type="ECO:0000256" key="3">
    <source>
        <dbReference type="ARBA" id="ARBA00022475"/>
    </source>
</evidence>
<dbReference type="EMBL" id="JACEON010000007">
    <property type="protein sequence ID" value="MBA4611865.1"/>
    <property type="molecule type" value="Genomic_DNA"/>
</dbReference>
<evidence type="ECO:0000256" key="8">
    <source>
        <dbReference type="ARBA" id="ARBA00035655"/>
    </source>
</evidence>
<evidence type="ECO:0000313" key="10">
    <source>
        <dbReference type="EMBL" id="MBA4611865.1"/>
    </source>
</evidence>
<comment type="similarity">
    <text evidence="8">Belongs to the TsuA/YedE (TC 9.B.102) family.</text>
</comment>
<keyword evidence="5 9" id="KW-0812">Transmembrane</keyword>
<evidence type="ECO:0000256" key="2">
    <source>
        <dbReference type="ARBA" id="ARBA00022448"/>
    </source>
</evidence>
<protein>
    <submittedName>
        <fullName evidence="10">YeeE/YedE family protein</fullName>
    </submittedName>
</protein>
<gene>
    <name evidence="10" type="ORF">H1W37_09400</name>
</gene>
<dbReference type="InterPro" id="IPR007272">
    <property type="entry name" value="Sulf_transp_TsuA/YedE"/>
</dbReference>
<evidence type="ECO:0000256" key="5">
    <source>
        <dbReference type="ARBA" id="ARBA00022692"/>
    </source>
</evidence>
<dbReference type="PANTHER" id="PTHR30574">
    <property type="entry name" value="INNER MEMBRANE PROTEIN YEDE"/>
    <property type="match status" value="1"/>
</dbReference>
<feature type="transmembrane region" description="Helical" evidence="9">
    <location>
        <begin position="114"/>
        <end position="136"/>
    </location>
</feature>
<evidence type="ECO:0000256" key="4">
    <source>
        <dbReference type="ARBA" id="ARBA00022519"/>
    </source>
</evidence>
<proteinExistence type="inferred from homology"/>
<comment type="subcellular location">
    <subcellularLocation>
        <location evidence="1">Cell inner membrane</location>
        <topology evidence="1">Multi-pass membrane protein</topology>
    </subcellularLocation>
</comment>
<keyword evidence="4" id="KW-0997">Cell inner membrane</keyword>
<evidence type="ECO:0000256" key="9">
    <source>
        <dbReference type="SAM" id="Phobius"/>
    </source>
</evidence>
<keyword evidence="2" id="KW-0813">Transport</keyword>
<organism evidence="10 11">
    <name type="scientific">Stappia taiwanensis</name>
    <dbReference type="NCBI Taxonomy" id="992267"/>
    <lineage>
        <taxon>Bacteria</taxon>
        <taxon>Pseudomonadati</taxon>
        <taxon>Pseudomonadota</taxon>
        <taxon>Alphaproteobacteria</taxon>
        <taxon>Hyphomicrobiales</taxon>
        <taxon>Stappiaceae</taxon>
        <taxon>Stappia</taxon>
    </lineage>
</organism>